<dbReference type="PANTHER" id="PTHR33726">
    <property type="entry name" value="TRANSMEMBRANE PROTEIN"/>
    <property type="match status" value="1"/>
</dbReference>
<sequence length="80" mass="9659">MCWAIIWQYWSDFCRWRGADFSSIFRWSELDISAWTRYGFRWWSDLSIVDDVLWTLIWGVESIALFAMLCCFFISCGCTM</sequence>
<proteinExistence type="predicted"/>
<reference evidence="2" key="1">
    <citation type="journal article" date="2016" name="Nat. Genet.">
        <title>A high-quality carrot genome assembly provides new insights into carotenoid accumulation and asterid genome evolution.</title>
        <authorList>
            <person name="Iorizzo M."/>
            <person name="Ellison S."/>
            <person name="Senalik D."/>
            <person name="Zeng P."/>
            <person name="Satapoomin P."/>
            <person name="Huang J."/>
            <person name="Bowman M."/>
            <person name="Iovene M."/>
            <person name="Sanseverino W."/>
            <person name="Cavagnaro P."/>
            <person name="Yildiz M."/>
            <person name="Macko-Podgorni A."/>
            <person name="Moranska E."/>
            <person name="Grzebelus E."/>
            <person name="Grzebelus D."/>
            <person name="Ashrafi H."/>
            <person name="Zheng Z."/>
            <person name="Cheng S."/>
            <person name="Spooner D."/>
            <person name="Van Deynze A."/>
            <person name="Simon P."/>
        </authorList>
    </citation>
    <scope>NUCLEOTIDE SEQUENCE</scope>
    <source>
        <tissue evidence="2">Leaf</tissue>
    </source>
</reference>
<evidence type="ECO:0000313" key="2">
    <source>
        <dbReference type="EMBL" id="WOH15832.1"/>
    </source>
</evidence>
<protein>
    <submittedName>
        <fullName evidence="2">Uncharacterized protein</fullName>
    </submittedName>
</protein>
<dbReference type="Proteomes" id="UP000077755">
    <property type="component" value="Chromosome 9"/>
</dbReference>
<gene>
    <name evidence="2" type="ORF">DCAR_0935378</name>
</gene>
<dbReference type="EMBL" id="CP093351">
    <property type="protein sequence ID" value="WOH15832.1"/>
    <property type="molecule type" value="Genomic_DNA"/>
</dbReference>
<keyword evidence="3" id="KW-1185">Reference proteome</keyword>
<evidence type="ECO:0000256" key="1">
    <source>
        <dbReference type="SAM" id="Phobius"/>
    </source>
</evidence>
<feature type="transmembrane region" description="Helical" evidence="1">
    <location>
        <begin position="52"/>
        <end position="74"/>
    </location>
</feature>
<name>A0AAF1BGH7_DAUCS</name>
<keyword evidence="1" id="KW-0472">Membrane</keyword>
<dbReference type="PANTHER" id="PTHR33726:SF3">
    <property type="entry name" value="TRANSMEMBRANE PROTEIN"/>
    <property type="match status" value="1"/>
</dbReference>
<evidence type="ECO:0000313" key="3">
    <source>
        <dbReference type="Proteomes" id="UP000077755"/>
    </source>
</evidence>
<organism evidence="2 3">
    <name type="scientific">Daucus carota subsp. sativus</name>
    <name type="common">Carrot</name>
    <dbReference type="NCBI Taxonomy" id="79200"/>
    <lineage>
        <taxon>Eukaryota</taxon>
        <taxon>Viridiplantae</taxon>
        <taxon>Streptophyta</taxon>
        <taxon>Embryophyta</taxon>
        <taxon>Tracheophyta</taxon>
        <taxon>Spermatophyta</taxon>
        <taxon>Magnoliopsida</taxon>
        <taxon>eudicotyledons</taxon>
        <taxon>Gunneridae</taxon>
        <taxon>Pentapetalae</taxon>
        <taxon>asterids</taxon>
        <taxon>campanulids</taxon>
        <taxon>Apiales</taxon>
        <taxon>Apiaceae</taxon>
        <taxon>Apioideae</taxon>
        <taxon>Scandiceae</taxon>
        <taxon>Daucinae</taxon>
        <taxon>Daucus</taxon>
        <taxon>Daucus sect. Daucus</taxon>
    </lineage>
</organism>
<accession>A0AAF1BGH7</accession>
<reference evidence="2" key="2">
    <citation type="submission" date="2022-03" db="EMBL/GenBank/DDBJ databases">
        <title>Draft title - Genomic analysis of global carrot germplasm unveils the trajectory of domestication and the origin of high carotenoid orange carrot.</title>
        <authorList>
            <person name="Iorizzo M."/>
            <person name="Ellison S."/>
            <person name="Senalik D."/>
            <person name="Macko-Podgorni A."/>
            <person name="Grzebelus D."/>
            <person name="Bostan H."/>
            <person name="Rolling W."/>
            <person name="Curaba J."/>
            <person name="Simon P."/>
        </authorList>
    </citation>
    <scope>NUCLEOTIDE SEQUENCE</scope>
    <source>
        <tissue evidence="2">Leaf</tissue>
    </source>
</reference>
<dbReference type="AlphaFoldDB" id="A0AAF1BGH7"/>
<keyword evidence="1" id="KW-0812">Transmembrane</keyword>
<keyword evidence="1" id="KW-1133">Transmembrane helix</keyword>